<feature type="region of interest" description="Disordered" evidence="1">
    <location>
        <begin position="137"/>
        <end position="160"/>
    </location>
</feature>
<dbReference type="GeneID" id="37060232"/>
<feature type="compositionally biased region" description="Basic residues" evidence="1">
    <location>
        <begin position="28"/>
        <end position="40"/>
    </location>
</feature>
<evidence type="ECO:0000313" key="3">
    <source>
        <dbReference type="Proteomes" id="UP000247233"/>
    </source>
</evidence>
<proteinExistence type="predicted"/>
<protein>
    <submittedName>
        <fullName evidence="2">Uncharacterized protein</fullName>
    </submittedName>
</protein>
<dbReference type="VEuPathDB" id="FungiDB:BO70DRAFT_127063"/>
<sequence>MWLYRGAQSAVFYYATCTPCAGSLDRHKRKKEAARSKREKAKIEAVVTDQPKPLPQPTAFSTNPGWAEEIALGPGPPTRRGGHRTAHRRTDSWNTGISAESVRDANRAEGSSHRKDKLKHPLGDRWNRMRYQREDEPLWGQDAEVKGSSVGLSGSGKADASSSSKYYIARVPPVNDLHPPIVSGPKSRAETRWMLQPPPSARVMAGKDRVGDAAHNDDNEYSGQRADGEHTDKTPVQPSQLLLPRLDTQTSEKTVRPSPPRMAPDGWFDPRSAGSETNDQRPHSPTTPRFMYGCDESNFVISPSFRSRSDSCSTLSSPGDSEGESPRVSFHSPGTPTSRPVSKATQDSGKHFPPTISQTLSTLPRDNNKVQLLHLEINDSPDDIGLGQLERLRPWRWSMDI</sequence>
<accession>A0A317WY59</accession>
<feature type="compositionally biased region" description="Basic and acidic residues" evidence="1">
    <location>
        <begin position="101"/>
        <end position="121"/>
    </location>
</feature>
<feature type="compositionally biased region" description="Polar residues" evidence="1">
    <location>
        <begin position="332"/>
        <end position="347"/>
    </location>
</feature>
<dbReference type="EMBL" id="MSFL01000003">
    <property type="protein sequence ID" value="PWY89718.1"/>
    <property type="molecule type" value="Genomic_DNA"/>
</dbReference>
<dbReference type="AlphaFoldDB" id="A0A317WY59"/>
<evidence type="ECO:0000313" key="2">
    <source>
        <dbReference type="EMBL" id="PWY89718.1"/>
    </source>
</evidence>
<keyword evidence="3" id="KW-1185">Reference proteome</keyword>
<feature type="compositionally biased region" description="Basic and acidic residues" evidence="1">
    <location>
        <begin position="205"/>
        <end position="218"/>
    </location>
</feature>
<organism evidence="2 3">
    <name type="scientific">Aspergillus heteromorphus CBS 117.55</name>
    <dbReference type="NCBI Taxonomy" id="1448321"/>
    <lineage>
        <taxon>Eukaryota</taxon>
        <taxon>Fungi</taxon>
        <taxon>Dikarya</taxon>
        <taxon>Ascomycota</taxon>
        <taxon>Pezizomycotina</taxon>
        <taxon>Eurotiomycetes</taxon>
        <taxon>Eurotiomycetidae</taxon>
        <taxon>Eurotiales</taxon>
        <taxon>Aspergillaceae</taxon>
        <taxon>Aspergillus</taxon>
        <taxon>Aspergillus subgen. Circumdati</taxon>
    </lineage>
</organism>
<feature type="compositionally biased region" description="Low complexity" evidence="1">
    <location>
        <begin position="146"/>
        <end position="160"/>
    </location>
</feature>
<dbReference type="RefSeq" id="XP_025402549.1">
    <property type="nucleotide sequence ID" value="XM_025537995.1"/>
</dbReference>
<gene>
    <name evidence="2" type="ORF">BO70DRAFT_127063</name>
</gene>
<feature type="region of interest" description="Disordered" evidence="1">
    <location>
        <begin position="178"/>
        <end position="363"/>
    </location>
</feature>
<feature type="compositionally biased region" description="Low complexity" evidence="1">
    <location>
        <begin position="302"/>
        <end position="317"/>
    </location>
</feature>
<evidence type="ECO:0000256" key="1">
    <source>
        <dbReference type="SAM" id="MobiDB-lite"/>
    </source>
</evidence>
<feature type="region of interest" description="Disordered" evidence="1">
    <location>
        <begin position="28"/>
        <end position="121"/>
    </location>
</feature>
<reference evidence="2 3" key="1">
    <citation type="submission" date="2016-12" db="EMBL/GenBank/DDBJ databases">
        <title>The genomes of Aspergillus section Nigri reveals drivers in fungal speciation.</title>
        <authorList>
            <consortium name="DOE Joint Genome Institute"/>
            <person name="Vesth T.C."/>
            <person name="Nybo J."/>
            <person name="Theobald S."/>
            <person name="Brandl J."/>
            <person name="Frisvad J.C."/>
            <person name="Nielsen K.F."/>
            <person name="Lyhne E.K."/>
            <person name="Kogle M.E."/>
            <person name="Kuo A."/>
            <person name="Riley R."/>
            <person name="Clum A."/>
            <person name="Nolan M."/>
            <person name="Lipzen A."/>
            <person name="Salamov A."/>
            <person name="Henrissat B."/>
            <person name="Wiebenga A."/>
            <person name="De Vries R.P."/>
            <person name="Grigoriev I.V."/>
            <person name="Mortensen U.H."/>
            <person name="Andersen M.R."/>
            <person name="Baker S.E."/>
        </authorList>
    </citation>
    <scope>NUCLEOTIDE SEQUENCE [LARGE SCALE GENOMIC DNA]</scope>
    <source>
        <strain evidence="2 3">CBS 117.55</strain>
    </source>
</reference>
<comment type="caution">
    <text evidence="2">The sequence shown here is derived from an EMBL/GenBank/DDBJ whole genome shotgun (WGS) entry which is preliminary data.</text>
</comment>
<name>A0A317WY59_9EURO</name>
<dbReference type="Proteomes" id="UP000247233">
    <property type="component" value="Unassembled WGS sequence"/>
</dbReference>
<dbReference type="OrthoDB" id="506431at2759"/>